<reference evidence="1" key="1">
    <citation type="submission" date="2014-12" db="EMBL/GenBank/DDBJ databases">
        <title>Insight into the proteome of Arion vulgaris.</title>
        <authorList>
            <person name="Aradska J."/>
            <person name="Bulat T."/>
            <person name="Smidak R."/>
            <person name="Sarate P."/>
            <person name="Gangsoo J."/>
            <person name="Sialana F."/>
            <person name="Bilban M."/>
            <person name="Lubec G."/>
        </authorList>
    </citation>
    <scope>NUCLEOTIDE SEQUENCE</scope>
    <source>
        <tissue evidence="1">Skin</tissue>
    </source>
</reference>
<organism evidence="1">
    <name type="scientific">Arion vulgaris</name>
    <dbReference type="NCBI Taxonomy" id="1028688"/>
    <lineage>
        <taxon>Eukaryota</taxon>
        <taxon>Metazoa</taxon>
        <taxon>Spiralia</taxon>
        <taxon>Lophotrochozoa</taxon>
        <taxon>Mollusca</taxon>
        <taxon>Gastropoda</taxon>
        <taxon>Heterobranchia</taxon>
        <taxon>Euthyneura</taxon>
        <taxon>Panpulmonata</taxon>
        <taxon>Eupulmonata</taxon>
        <taxon>Stylommatophora</taxon>
        <taxon>Helicina</taxon>
        <taxon>Arionoidea</taxon>
        <taxon>Arionidae</taxon>
        <taxon>Arion</taxon>
    </lineage>
</organism>
<feature type="non-terminal residue" evidence="1">
    <location>
        <position position="1"/>
    </location>
</feature>
<sequence length="58" mass="6516">AHWFAWAQPLRTTGLHPMHSPSYISSSLHLVADNEKILASHAKHVDQCTLLQLTEITL</sequence>
<name>A0A0B7BWW4_9EUPU</name>
<protein>
    <submittedName>
        <fullName evidence="1">Uncharacterized protein</fullName>
    </submittedName>
</protein>
<dbReference type="AlphaFoldDB" id="A0A0B7BWW4"/>
<proteinExistence type="predicted"/>
<dbReference type="EMBL" id="HACG01050547">
    <property type="protein sequence ID" value="CEK97412.1"/>
    <property type="molecule type" value="Transcribed_RNA"/>
</dbReference>
<accession>A0A0B7BWW4</accession>
<gene>
    <name evidence="1" type="primary">ORF215722</name>
</gene>
<evidence type="ECO:0000313" key="1">
    <source>
        <dbReference type="EMBL" id="CEK97412.1"/>
    </source>
</evidence>